<dbReference type="Proteomes" id="UP000321569">
    <property type="component" value="Unassembled WGS sequence"/>
</dbReference>
<dbReference type="STRING" id="1423795.FD12_GL001620"/>
<dbReference type="GO" id="GO:0009697">
    <property type="term" value="P:salicylic acid biosynthetic process"/>
    <property type="evidence" value="ECO:0007669"/>
    <property type="project" value="TreeGrafter"/>
</dbReference>
<protein>
    <recommendedName>
        <fullName evidence="2">Chorismate mutase domain-containing protein</fullName>
    </recommendedName>
</protein>
<organism evidence="3 4">
    <name type="scientific">Lentilactobacillus rapi</name>
    <dbReference type="NCBI Taxonomy" id="481723"/>
    <lineage>
        <taxon>Bacteria</taxon>
        <taxon>Bacillati</taxon>
        <taxon>Bacillota</taxon>
        <taxon>Bacilli</taxon>
        <taxon>Lactobacillales</taxon>
        <taxon>Lactobacillaceae</taxon>
        <taxon>Lentilactobacillus</taxon>
    </lineage>
</organism>
<dbReference type="RefSeq" id="WP_054747859.1">
    <property type="nucleotide sequence ID" value="NZ_BKAM01000030.1"/>
</dbReference>
<sequence length="103" mass="11836">MENRVNGSTMDAPKEIKCAREQINQLDDSIVRLLTQRFQTAALIGQIKKQDDLQVLDRNREAEVLNRVRTVSPDPQTTDYIAAVYEAILKNSRDYQHHLIEGN</sequence>
<gene>
    <name evidence="3" type="ORF">LRA02_15960</name>
</gene>
<evidence type="ECO:0000313" key="3">
    <source>
        <dbReference type="EMBL" id="GEP72728.1"/>
    </source>
</evidence>
<evidence type="ECO:0000256" key="1">
    <source>
        <dbReference type="ARBA" id="ARBA00023235"/>
    </source>
</evidence>
<dbReference type="GO" id="GO:0046417">
    <property type="term" value="P:chorismate metabolic process"/>
    <property type="evidence" value="ECO:0007669"/>
    <property type="project" value="InterPro"/>
</dbReference>
<dbReference type="SUPFAM" id="SSF48600">
    <property type="entry name" value="Chorismate mutase II"/>
    <property type="match status" value="1"/>
</dbReference>
<dbReference type="InterPro" id="IPR036979">
    <property type="entry name" value="CM_dom_sf"/>
</dbReference>
<dbReference type="Pfam" id="PF01817">
    <property type="entry name" value="CM_2"/>
    <property type="match status" value="1"/>
</dbReference>
<dbReference type="AlphaFoldDB" id="A0A512PNE2"/>
<name>A0A512PNE2_9LACO</name>
<keyword evidence="1" id="KW-0413">Isomerase</keyword>
<evidence type="ECO:0000313" key="4">
    <source>
        <dbReference type="Proteomes" id="UP000321569"/>
    </source>
</evidence>
<dbReference type="InterPro" id="IPR002701">
    <property type="entry name" value="CM_II_prokaryot"/>
</dbReference>
<reference evidence="3 4" key="1">
    <citation type="submission" date="2019-07" db="EMBL/GenBank/DDBJ databases">
        <title>Whole genome shotgun sequence of Lactobacillus rapi NBRC 109618.</title>
        <authorList>
            <person name="Hosoyama A."/>
            <person name="Uohara A."/>
            <person name="Ohji S."/>
            <person name="Ichikawa N."/>
        </authorList>
    </citation>
    <scope>NUCLEOTIDE SEQUENCE [LARGE SCALE GENOMIC DNA]</scope>
    <source>
        <strain evidence="3 4">NBRC 109618</strain>
    </source>
</reference>
<dbReference type="PANTHER" id="PTHR38041">
    <property type="entry name" value="CHORISMATE MUTASE"/>
    <property type="match status" value="1"/>
</dbReference>
<proteinExistence type="predicted"/>
<evidence type="ECO:0000259" key="2">
    <source>
        <dbReference type="PROSITE" id="PS51168"/>
    </source>
</evidence>
<dbReference type="GO" id="GO:0004106">
    <property type="term" value="F:chorismate mutase activity"/>
    <property type="evidence" value="ECO:0007669"/>
    <property type="project" value="InterPro"/>
</dbReference>
<dbReference type="PANTHER" id="PTHR38041:SF1">
    <property type="entry name" value="CHORISMATE MUTASE"/>
    <property type="match status" value="1"/>
</dbReference>
<accession>A0A512PNE2</accession>
<feature type="domain" description="Chorismate mutase" evidence="2">
    <location>
        <begin position="10"/>
        <end position="100"/>
    </location>
</feature>
<dbReference type="InterPro" id="IPR051331">
    <property type="entry name" value="Chorismate_mutase-related"/>
</dbReference>
<comment type="caution">
    <text evidence="3">The sequence shown here is derived from an EMBL/GenBank/DDBJ whole genome shotgun (WGS) entry which is preliminary data.</text>
</comment>
<dbReference type="OrthoDB" id="2320414at2"/>
<dbReference type="EMBL" id="BKAM01000030">
    <property type="protein sequence ID" value="GEP72728.1"/>
    <property type="molecule type" value="Genomic_DNA"/>
</dbReference>
<dbReference type="SMART" id="SM00830">
    <property type="entry name" value="CM_2"/>
    <property type="match status" value="1"/>
</dbReference>
<dbReference type="PROSITE" id="PS51168">
    <property type="entry name" value="CHORISMATE_MUT_2"/>
    <property type="match status" value="1"/>
</dbReference>
<dbReference type="Gene3D" id="1.20.59.10">
    <property type="entry name" value="Chorismate mutase"/>
    <property type="match status" value="1"/>
</dbReference>
<dbReference type="InterPro" id="IPR036263">
    <property type="entry name" value="Chorismate_II_sf"/>
</dbReference>